<dbReference type="Proteomes" id="UP000326354">
    <property type="component" value="Chromosome"/>
</dbReference>
<sequence length="450" mass="53591">MSQVEILPENPVWDHMKLLKFKSVRAYKNWCHKNCFRSNFDKTTEELAAEYAFFIKKYTKSLRCSIHAIYNKDLNTEHLHTPLLQKIADTLQCENREYMRDVFLHLEKTKLLANEEYTTGIMEILRYHHEWKRCIFEWKPKTRSSHKQFLSLLRHLLIDYNVPQFLLKTFLFPIRKYQPLLLALGRGESIRHHPLLPMPMTKKMVHYFAKTPNSYQIEESFRWAQVRAMGGSSQLVEKLRCTKIMRDYSENEFWTSVVQFFIRHPQLEKHSNPIIDYLHYHKFVNREVHTPEGIKISSPLQPHLSMKGRTPKAILKQVDEWHEQLGRSGVEENVYWKHSCVGDFSYHNEKGFYAIRQLLSKAELIVEGRTLRHCVASYESKCKRNSSTIWTMEFRETEEATPRKLVTIEMNAQKIICQVRGKRNRRMNAEEKSVLNRWCKHQGLVLASYA</sequence>
<evidence type="ECO:0000313" key="1">
    <source>
        <dbReference type="EMBL" id="BBM86476.1"/>
    </source>
</evidence>
<dbReference type="InterPro" id="IPR025586">
    <property type="entry name" value="PcfJ"/>
</dbReference>
<evidence type="ECO:0008006" key="3">
    <source>
        <dbReference type="Google" id="ProtNLM"/>
    </source>
</evidence>
<dbReference type="RefSeq" id="WP_151970532.1">
    <property type="nucleotide sequence ID" value="NZ_AP019860.1"/>
</dbReference>
<dbReference type="AlphaFoldDB" id="A0A5S9IRW5"/>
<dbReference type="Pfam" id="PF14284">
    <property type="entry name" value="PcfJ"/>
    <property type="match status" value="1"/>
</dbReference>
<protein>
    <recommendedName>
        <fullName evidence="3">PcfJ-like protein</fullName>
    </recommendedName>
</protein>
<dbReference type="EMBL" id="AP019860">
    <property type="protein sequence ID" value="BBM86476.1"/>
    <property type="molecule type" value="Genomic_DNA"/>
</dbReference>
<name>A0A5S9IRW5_UABAM</name>
<evidence type="ECO:0000313" key="2">
    <source>
        <dbReference type="Proteomes" id="UP000326354"/>
    </source>
</evidence>
<accession>A0A5S9IRW5</accession>
<organism evidence="1 2">
    <name type="scientific">Uabimicrobium amorphum</name>
    <dbReference type="NCBI Taxonomy" id="2596890"/>
    <lineage>
        <taxon>Bacteria</taxon>
        <taxon>Pseudomonadati</taxon>
        <taxon>Planctomycetota</taxon>
        <taxon>Candidatus Uabimicrobiia</taxon>
        <taxon>Candidatus Uabimicrobiales</taxon>
        <taxon>Candidatus Uabimicrobiaceae</taxon>
        <taxon>Candidatus Uabimicrobium</taxon>
    </lineage>
</organism>
<dbReference type="KEGG" id="uam:UABAM_04862"/>
<reference evidence="1 2" key="1">
    <citation type="submission" date="2019-08" db="EMBL/GenBank/DDBJ databases">
        <title>Complete genome sequence of Candidatus Uab amorphum.</title>
        <authorList>
            <person name="Shiratori T."/>
            <person name="Suzuki S."/>
            <person name="Kakizawa Y."/>
            <person name="Ishida K."/>
        </authorList>
    </citation>
    <scope>NUCLEOTIDE SEQUENCE [LARGE SCALE GENOMIC DNA]</scope>
    <source>
        <strain evidence="1 2">SRT547</strain>
    </source>
</reference>
<proteinExistence type="predicted"/>
<dbReference type="OrthoDB" id="214484at2"/>
<gene>
    <name evidence="1" type="ORF">UABAM_04862</name>
</gene>
<keyword evidence="2" id="KW-1185">Reference proteome</keyword>